<dbReference type="InterPro" id="IPR026983">
    <property type="entry name" value="DHC"/>
</dbReference>
<evidence type="ECO:0008006" key="4">
    <source>
        <dbReference type="Google" id="ProtNLM"/>
    </source>
</evidence>
<accession>A0A8C6W3B9</accession>
<keyword evidence="1" id="KW-0175">Coiled coil</keyword>
<sequence length="809" mass="94305">MSDPNKTAIATEKDALKLKLPPIVCPPKDIGVDTAKQSELLKYRQSKEQQKKINQLVIAGVKKNLDKTLDKRISPLPEPDYPSTMTSETKKKGLNYIYMKQCVESSPIVPIQQEWLDHMLMLIPGHLKEGNKREELLGSLVNEVSNDFEKSMKRYLVQSVLVKPDVKWLEDEGEPLPESPVGLDYSNPWHSSYVQARNQILSNLHIVHPTMKILLEIGYTAFADTILLDLTGIRARGPIDCEALRNELSIQAKKAEEKIMNTWYPKIINLFTKKEALEGIKPEKLDSFYCCVSILMSNQLKDLLRRTVEGFVQIFDTKHQERLPVFKMDLTFDEGKMEFYPTFQEMEDVVVGLVERISETLQNVQTVSSWLSGTSAPVNIDTELPEHVIQWAISMLKMAVHQNLEGAKTHYETYVKNYNWLLDGTAVKMIEAFQAEDHTFDEYTEFVEKFLSLASEIMLLPQWVHYPMVYLDCEDLKKGLTNKARAFANLLLCDIASKYRKENESICSEFEAVKEHALKVPETTEEMMELIAYVEKARTIGIQELAARIQESKRQMSYFLDVFLFPQEDLNLNATVLMWPSKINLVFDENDELVENAKCTKENELIAKREKLILEIEKESRHMEEFTEFAEMERMQQYVTDVRQLQKRIQESEEAVQFINKEEELFKWKLTKYPELDKLKVNIEPYQKFFNFVLKWQRTEKRWMDGGFLDLNGESMEADVDEFSREIFKTLKFFQTKQKKELQERRKTARKLSLIQEKPEEEPKESPTVTMCTTVMEQIKVFKVGIYLMTLKHCTSLLNIMYNYIKSIL</sequence>
<protein>
    <recommendedName>
        <fullName evidence="4">Dynein heavy chain 12, axonemal</fullName>
    </recommendedName>
</protein>
<keyword evidence="3" id="KW-1185">Reference proteome</keyword>
<reference evidence="2" key="2">
    <citation type="submission" date="2025-09" db="UniProtKB">
        <authorList>
            <consortium name="Ensembl"/>
        </authorList>
    </citation>
    <scope>IDENTIFICATION</scope>
</reference>
<organism evidence="2 3">
    <name type="scientific">Nannospalax galili</name>
    <name type="common">Northern Israeli blind subterranean mole rat</name>
    <name type="synonym">Spalax galili</name>
    <dbReference type="NCBI Taxonomy" id="1026970"/>
    <lineage>
        <taxon>Eukaryota</taxon>
        <taxon>Metazoa</taxon>
        <taxon>Chordata</taxon>
        <taxon>Craniata</taxon>
        <taxon>Vertebrata</taxon>
        <taxon>Euteleostomi</taxon>
        <taxon>Mammalia</taxon>
        <taxon>Eutheria</taxon>
        <taxon>Euarchontoglires</taxon>
        <taxon>Glires</taxon>
        <taxon>Rodentia</taxon>
        <taxon>Myomorpha</taxon>
        <taxon>Muroidea</taxon>
        <taxon>Spalacidae</taxon>
        <taxon>Spalacinae</taxon>
        <taxon>Nannospalax</taxon>
    </lineage>
</organism>
<name>A0A8C6W3B9_NANGA</name>
<dbReference type="PANTHER" id="PTHR22878:SF70">
    <property type="entry name" value="DYNEIN HEAVY CHAIN 2, AXONEMAL"/>
    <property type="match status" value="1"/>
</dbReference>
<dbReference type="AlphaFoldDB" id="A0A8C6W3B9"/>
<dbReference type="GO" id="GO:0051959">
    <property type="term" value="F:dynein light intermediate chain binding"/>
    <property type="evidence" value="ECO:0007669"/>
    <property type="project" value="InterPro"/>
</dbReference>
<reference evidence="2" key="1">
    <citation type="submission" date="2025-08" db="UniProtKB">
        <authorList>
            <consortium name="Ensembl"/>
        </authorList>
    </citation>
    <scope>IDENTIFICATION</scope>
</reference>
<dbReference type="Proteomes" id="UP000694381">
    <property type="component" value="Unassembled WGS sequence"/>
</dbReference>
<dbReference type="Ensembl" id="ENSNGAT00000008160.1">
    <property type="protein sequence ID" value="ENSNGAP00000004869.1"/>
    <property type="gene ID" value="ENSNGAG00000006715.1"/>
</dbReference>
<dbReference type="GO" id="GO:0030286">
    <property type="term" value="C:dynein complex"/>
    <property type="evidence" value="ECO:0007669"/>
    <property type="project" value="InterPro"/>
</dbReference>
<dbReference type="GO" id="GO:0045505">
    <property type="term" value="F:dynein intermediate chain binding"/>
    <property type="evidence" value="ECO:0007669"/>
    <property type="project" value="InterPro"/>
</dbReference>
<evidence type="ECO:0000313" key="2">
    <source>
        <dbReference type="Ensembl" id="ENSNGAP00000004869.1"/>
    </source>
</evidence>
<dbReference type="OMA" id="MDNILAR"/>
<dbReference type="GO" id="GO:0007018">
    <property type="term" value="P:microtubule-based movement"/>
    <property type="evidence" value="ECO:0007669"/>
    <property type="project" value="InterPro"/>
</dbReference>
<dbReference type="PANTHER" id="PTHR22878">
    <property type="entry name" value="DYNEIN HEAVY CHAIN 6, AXONEMAL-LIKE-RELATED"/>
    <property type="match status" value="1"/>
</dbReference>
<dbReference type="GeneTree" id="ENSGT00940000154280"/>
<proteinExistence type="predicted"/>
<evidence type="ECO:0000313" key="3">
    <source>
        <dbReference type="Proteomes" id="UP000694381"/>
    </source>
</evidence>
<feature type="coiled-coil region" evidence="1">
    <location>
        <begin position="635"/>
        <end position="662"/>
    </location>
</feature>
<evidence type="ECO:0000256" key="1">
    <source>
        <dbReference type="SAM" id="Coils"/>
    </source>
</evidence>